<dbReference type="InterPro" id="IPR010541">
    <property type="entry name" value="Prp3_C"/>
</dbReference>
<dbReference type="CDD" id="cd24163">
    <property type="entry name" value="RWDD2_C"/>
    <property type="match status" value="1"/>
</dbReference>
<name>A0A1X2GLY2_9FUNG</name>
<evidence type="ECO:0000313" key="2">
    <source>
        <dbReference type="EMBL" id="ORX56807.1"/>
    </source>
</evidence>
<dbReference type="EMBL" id="MCGT01000009">
    <property type="protein sequence ID" value="ORX56807.1"/>
    <property type="molecule type" value="Genomic_DNA"/>
</dbReference>
<proteinExistence type="predicted"/>
<dbReference type="InterPro" id="IPR059181">
    <property type="entry name" value="RWDD2A-B_C"/>
</dbReference>
<gene>
    <name evidence="2" type="ORF">DM01DRAFT_1334366</name>
</gene>
<feature type="domain" description="Small nuclear ribonucleoprotein Prp3 C-terminal" evidence="1">
    <location>
        <begin position="58"/>
        <end position="182"/>
    </location>
</feature>
<dbReference type="InterPro" id="IPR017359">
    <property type="entry name" value="Phi-like"/>
</dbReference>
<dbReference type="Proteomes" id="UP000242146">
    <property type="component" value="Unassembled WGS sequence"/>
</dbReference>
<dbReference type="OrthoDB" id="432412at2759"/>
<protein>
    <recommendedName>
        <fullName evidence="1">Small nuclear ribonucleoprotein Prp3 C-terminal domain-containing protein</fullName>
    </recommendedName>
</protein>
<dbReference type="PANTHER" id="PTHR15955:SF10">
    <property type="entry name" value="DUF1115 DOMAIN PROTEIN (AFU_ORTHOLOGUE AFUA_5G14750)"/>
    <property type="match status" value="1"/>
</dbReference>
<sequence>MDQLLNDDPTIEATALVSMLVEESRHLAEPFVQAWLAKRDQASAKDKAQQPVPCIREWLWFPMIYTREKRGDIVDWAPRYGITGFLFAGKPGCLCLEGTEKNVASFINDIKTISWANIPAGHKKISTKWQQRFTCESLAELDSHRLFSNMQELIFEASGKFKNHNDLAMLKKWMIERHVGDAFTYLFDY</sequence>
<dbReference type="PANTHER" id="PTHR15955">
    <property type="entry name" value="RWD DOMAIN CONTAINING PROTEIN 2"/>
    <property type="match status" value="1"/>
</dbReference>
<dbReference type="STRING" id="101127.A0A1X2GLY2"/>
<accession>A0A1X2GLY2</accession>
<dbReference type="Pfam" id="PF06544">
    <property type="entry name" value="Prp3_C"/>
    <property type="match status" value="1"/>
</dbReference>
<evidence type="ECO:0000313" key="3">
    <source>
        <dbReference type="Proteomes" id="UP000242146"/>
    </source>
</evidence>
<keyword evidence="3" id="KW-1185">Reference proteome</keyword>
<dbReference type="AlphaFoldDB" id="A0A1X2GLY2"/>
<reference evidence="2 3" key="1">
    <citation type="submission" date="2016-07" db="EMBL/GenBank/DDBJ databases">
        <title>Pervasive Adenine N6-methylation of Active Genes in Fungi.</title>
        <authorList>
            <consortium name="DOE Joint Genome Institute"/>
            <person name="Mondo S.J."/>
            <person name="Dannebaum R.O."/>
            <person name="Kuo R.C."/>
            <person name="Labutti K."/>
            <person name="Haridas S."/>
            <person name="Kuo A."/>
            <person name="Salamov A."/>
            <person name="Ahrendt S.R."/>
            <person name="Lipzen A."/>
            <person name="Sullivan W."/>
            <person name="Andreopoulos W.B."/>
            <person name="Clum A."/>
            <person name="Lindquist E."/>
            <person name="Daum C."/>
            <person name="Ramamoorthy G.K."/>
            <person name="Gryganskyi A."/>
            <person name="Culley D."/>
            <person name="Magnuson J.K."/>
            <person name="James T.Y."/>
            <person name="O'Malley M.A."/>
            <person name="Stajich J.E."/>
            <person name="Spatafora J.W."/>
            <person name="Visel A."/>
            <person name="Grigoriev I.V."/>
        </authorList>
    </citation>
    <scope>NUCLEOTIDE SEQUENCE [LARGE SCALE GENOMIC DNA]</scope>
    <source>
        <strain evidence="2 3">NRRL 3301</strain>
    </source>
</reference>
<comment type="caution">
    <text evidence="2">The sequence shown here is derived from an EMBL/GenBank/DDBJ whole genome shotgun (WGS) entry which is preliminary data.</text>
</comment>
<organism evidence="2 3">
    <name type="scientific">Hesseltinella vesiculosa</name>
    <dbReference type="NCBI Taxonomy" id="101127"/>
    <lineage>
        <taxon>Eukaryota</taxon>
        <taxon>Fungi</taxon>
        <taxon>Fungi incertae sedis</taxon>
        <taxon>Mucoromycota</taxon>
        <taxon>Mucoromycotina</taxon>
        <taxon>Mucoromycetes</taxon>
        <taxon>Mucorales</taxon>
        <taxon>Cunninghamellaceae</taxon>
        <taxon>Hesseltinella</taxon>
    </lineage>
</organism>
<evidence type="ECO:0000259" key="1">
    <source>
        <dbReference type="Pfam" id="PF06544"/>
    </source>
</evidence>